<dbReference type="RefSeq" id="WP_213006188.1">
    <property type="nucleotide sequence ID" value="NZ_BOQN01000024.1"/>
</dbReference>
<sequence>MAGWVALVAALVGAMAGTLSTYLTLRPKLTLELEYAYDRTLRDQRIDAYQRLFYVTRHFPRFYLEDERPTGADLQKYRHELQDWYFNQDAGGMFLTAAAKRAFLELQNHIAGLVFTDGRPRDDASEQISPETGDELLALGRRLRHQLVADIGSANTARIPGTRPGAPLDPPGTILRSR</sequence>
<proteinExistence type="predicted"/>
<accession>A0A919W1C8</accession>
<protein>
    <submittedName>
        <fullName evidence="2">Uncharacterized protein</fullName>
    </submittedName>
</protein>
<dbReference type="AlphaFoldDB" id="A0A919W1C8"/>
<evidence type="ECO:0000313" key="2">
    <source>
        <dbReference type="EMBL" id="GIM90259.1"/>
    </source>
</evidence>
<name>A0A919W1C8_9ACTN</name>
<dbReference type="Proteomes" id="UP000677082">
    <property type="component" value="Unassembled WGS sequence"/>
</dbReference>
<evidence type="ECO:0000313" key="3">
    <source>
        <dbReference type="Proteomes" id="UP000677082"/>
    </source>
</evidence>
<keyword evidence="3" id="KW-1185">Reference proteome</keyword>
<evidence type="ECO:0000256" key="1">
    <source>
        <dbReference type="SAM" id="MobiDB-lite"/>
    </source>
</evidence>
<dbReference type="EMBL" id="BOQN01000024">
    <property type="protein sequence ID" value="GIM90259.1"/>
    <property type="molecule type" value="Genomic_DNA"/>
</dbReference>
<gene>
    <name evidence="2" type="ORF">Ato02nite_020520</name>
</gene>
<reference evidence="2 3" key="1">
    <citation type="submission" date="2021-03" db="EMBL/GenBank/DDBJ databases">
        <title>Whole genome shotgun sequence of Actinoplanes toevensis NBRC 105298.</title>
        <authorList>
            <person name="Komaki H."/>
            <person name="Tamura T."/>
        </authorList>
    </citation>
    <scope>NUCLEOTIDE SEQUENCE [LARGE SCALE GENOMIC DNA]</scope>
    <source>
        <strain evidence="2 3">NBRC 105298</strain>
    </source>
</reference>
<organism evidence="2 3">
    <name type="scientific">Paractinoplanes toevensis</name>
    <dbReference type="NCBI Taxonomy" id="571911"/>
    <lineage>
        <taxon>Bacteria</taxon>
        <taxon>Bacillati</taxon>
        <taxon>Actinomycetota</taxon>
        <taxon>Actinomycetes</taxon>
        <taxon>Micromonosporales</taxon>
        <taxon>Micromonosporaceae</taxon>
        <taxon>Paractinoplanes</taxon>
    </lineage>
</organism>
<feature type="region of interest" description="Disordered" evidence="1">
    <location>
        <begin position="156"/>
        <end position="178"/>
    </location>
</feature>
<comment type="caution">
    <text evidence="2">The sequence shown here is derived from an EMBL/GenBank/DDBJ whole genome shotgun (WGS) entry which is preliminary data.</text>
</comment>